<dbReference type="Proteomes" id="UP000179935">
    <property type="component" value="Unassembled WGS sequence"/>
</dbReference>
<dbReference type="OrthoDB" id="4232363at2"/>
<name>A0A1S2P3M9_9ACTN</name>
<sequence>MHTSQEPLLTSGAERDLAVEHWLLSATADNDRARAEWKESGVALLRCGTLFGAVRTSGVVVRAAAGTDRPREVDAYLAQVLAGPVFSDRVIDCYYVLVPPSAGTREAWAATHEDAEYLGRGHYLGVPKVTAKTPQQGRSYWCAPMDSAGVLASPEAVSQFLAFGRYQMACDATYAIE</sequence>
<keyword evidence="2" id="KW-1185">Reference proteome</keyword>
<evidence type="ECO:0000313" key="1">
    <source>
        <dbReference type="EMBL" id="OIJ88443.1"/>
    </source>
</evidence>
<organism evidence="1 2">
    <name type="scientific">Streptomyces colonosanans</name>
    <dbReference type="NCBI Taxonomy" id="1428652"/>
    <lineage>
        <taxon>Bacteria</taxon>
        <taxon>Bacillati</taxon>
        <taxon>Actinomycetota</taxon>
        <taxon>Actinomycetes</taxon>
        <taxon>Kitasatosporales</taxon>
        <taxon>Streptomycetaceae</taxon>
        <taxon>Streptomyces</taxon>
    </lineage>
</organism>
<dbReference type="RefSeq" id="WP_071368305.1">
    <property type="nucleotide sequence ID" value="NZ_MLYP01000058.1"/>
</dbReference>
<gene>
    <name evidence="1" type="ORF">BIV24_22270</name>
</gene>
<reference evidence="1 2" key="1">
    <citation type="submission" date="2016-10" db="EMBL/GenBank/DDBJ databases">
        <title>Genome sequence of Streptomyces sp. MUSC 93.</title>
        <authorList>
            <person name="Lee L.-H."/>
            <person name="Ser H.-L."/>
            <person name="Law J.W.-F."/>
        </authorList>
    </citation>
    <scope>NUCLEOTIDE SEQUENCE [LARGE SCALE GENOMIC DNA]</scope>
    <source>
        <strain evidence="1 2">MUSC 93</strain>
    </source>
</reference>
<proteinExistence type="predicted"/>
<evidence type="ECO:0000313" key="2">
    <source>
        <dbReference type="Proteomes" id="UP000179935"/>
    </source>
</evidence>
<protein>
    <submittedName>
        <fullName evidence="1">Uncharacterized protein</fullName>
    </submittedName>
</protein>
<accession>A0A1S2P3M9</accession>
<dbReference type="EMBL" id="MLYP01000058">
    <property type="protein sequence ID" value="OIJ88443.1"/>
    <property type="molecule type" value="Genomic_DNA"/>
</dbReference>
<dbReference type="AlphaFoldDB" id="A0A1S2P3M9"/>
<comment type="caution">
    <text evidence="1">The sequence shown here is derived from an EMBL/GenBank/DDBJ whole genome shotgun (WGS) entry which is preliminary data.</text>
</comment>